<dbReference type="Gene3D" id="3.30.240.20">
    <property type="entry name" value="bsu07140 like domains"/>
    <property type="match status" value="1"/>
</dbReference>
<dbReference type="InterPro" id="IPR007353">
    <property type="entry name" value="DUF421"/>
</dbReference>
<evidence type="ECO:0000256" key="4">
    <source>
        <dbReference type="ARBA" id="ARBA00022692"/>
    </source>
</evidence>
<evidence type="ECO:0000313" key="9">
    <source>
        <dbReference type="Proteomes" id="UP000464658"/>
    </source>
</evidence>
<evidence type="ECO:0000256" key="6">
    <source>
        <dbReference type="ARBA" id="ARBA00023136"/>
    </source>
</evidence>
<proteinExistence type="inferred from homology"/>
<accession>A0A5S9MH96</accession>
<dbReference type="InterPro" id="IPR023090">
    <property type="entry name" value="UPF0702_alpha/beta_dom_sf"/>
</dbReference>
<keyword evidence="5" id="KW-1133">Transmembrane helix</keyword>
<dbReference type="AlphaFoldDB" id="A0A5S9MH96"/>
<reference evidence="8 9" key="1">
    <citation type="submission" date="2019-12" db="EMBL/GenBank/DDBJ databases">
        <title>Full genome sequence of a Bacillus safensis strain isolated from commercially available natto in Indonesia.</title>
        <authorList>
            <person name="Yoshida M."/>
            <person name="Uomi M."/>
            <person name="Waturangi D."/>
            <person name="Ekaputri J.J."/>
            <person name="Setiamarga D.H.E."/>
        </authorList>
    </citation>
    <scope>NUCLEOTIDE SEQUENCE [LARGE SCALE GENOMIC DNA]</scope>
    <source>
        <strain evidence="8 9">IDN1</strain>
    </source>
</reference>
<sequence>MRKQRYNFDDLLIQLRENNIDSIQDVSYAILEPSGKLAVVEKKKQAQTCSA</sequence>
<evidence type="ECO:0000256" key="5">
    <source>
        <dbReference type="ARBA" id="ARBA00022989"/>
    </source>
</evidence>
<comment type="subcellular location">
    <subcellularLocation>
        <location evidence="1">Cell membrane</location>
        <topology evidence="1">Multi-pass membrane protein</topology>
    </subcellularLocation>
</comment>
<evidence type="ECO:0000313" key="8">
    <source>
        <dbReference type="EMBL" id="BBP91179.1"/>
    </source>
</evidence>
<keyword evidence="6" id="KW-0472">Membrane</keyword>
<name>A0A5S9MH96_BACIA</name>
<gene>
    <name evidence="8" type="ORF">BsIDN1_47970</name>
</gene>
<dbReference type="EMBL" id="AP021906">
    <property type="protein sequence ID" value="BBP91179.1"/>
    <property type="molecule type" value="Genomic_DNA"/>
</dbReference>
<dbReference type="Proteomes" id="UP000464658">
    <property type="component" value="Chromosome"/>
</dbReference>
<dbReference type="GO" id="GO:0005886">
    <property type="term" value="C:plasma membrane"/>
    <property type="evidence" value="ECO:0007669"/>
    <property type="project" value="UniProtKB-SubCell"/>
</dbReference>
<comment type="similarity">
    <text evidence="2">Belongs to the UPF0702 family.</text>
</comment>
<evidence type="ECO:0000256" key="1">
    <source>
        <dbReference type="ARBA" id="ARBA00004651"/>
    </source>
</evidence>
<evidence type="ECO:0000259" key="7">
    <source>
        <dbReference type="Pfam" id="PF04239"/>
    </source>
</evidence>
<evidence type="ECO:0000256" key="3">
    <source>
        <dbReference type="ARBA" id="ARBA00022475"/>
    </source>
</evidence>
<dbReference type="PANTHER" id="PTHR34582">
    <property type="entry name" value="UPF0702 TRANSMEMBRANE PROTEIN YCAP"/>
    <property type="match status" value="1"/>
</dbReference>
<evidence type="ECO:0000256" key="2">
    <source>
        <dbReference type="ARBA" id="ARBA00006448"/>
    </source>
</evidence>
<dbReference type="Pfam" id="PF04239">
    <property type="entry name" value="DUF421"/>
    <property type="match status" value="1"/>
</dbReference>
<protein>
    <recommendedName>
        <fullName evidence="7">YetF C-terminal domain-containing protein</fullName>
    </recommendedName>
</protein>
<organism evidence="8 9">
    <name type="scientific">Bacillus safensis</name>
    <dbReference type="NCBI Taxonomy" id="561879"/>
    <lineage>
        <taxon>Bacteria</taxon>
        <taxon>Bacillati</taxon>
        <taxon>Bacillota</taxon>
        <taxon>Bacilli</taxon>
        <taxon>Bacillales</taxon>
        <taxon>Bacillaceae</taxon>
        <taxon>Bacillus</taxon>
    </lineage>
</organism>
<feature type="domain" description="YetF C-terminal" evidence="7">
    <location>
        <begin position="1"/>
        <end position="47"/>
    </location>
</feature>
<keyword evidence="3" id="KW-1003">Cell membrane</keyword>
<dbReference type="PANTHER" id="PTHR34582:SF6">
    <property type="entry name" value="UPF0702 TRANSMEMBRANE PROTEIN YCAP"/>
    <property type="match status" value="1"/>
</dbReference>
<keyword evidence="4" id="KW-0812">Transmembrane</keyword>